<keyword evidence="1" id="KW-0808">Transferase</keyword>
<dbReference type="GO" id="GO:0032259">
    <property type="term" value="P:methylation"/>
    <property type="evidence" value="ECO:0007669"/>
    <property type="project" value="UniProtKB-KW"/>
</dbReference>
<evidence type="ECO:0000313" key="1">
    <source>
        <dbReference type="EMBL" id="RWX47164.1"/>
    </source>
</evidence>
<dbReference type="InterPro" id="IPR029063">
    <property type="entry name" value="SAM-dependent_MTases_sf"/>
</dbReference>
<dbReference type="GO" id="GO:0008168">
    <property type="term" value="F:methyltransferase activity"/>
    <property type="evidence" value="ECO:0007669"/>
    <property type="project" value="UniProtKB-KW"/>
</dbReference>
<dbReference type="Proteomes" id="UP000287853">
    <property type="component" value="Unassembled WGS sequence"/>
</dbReference>
<proteinExistence type="predicted"/>
<protein>
    <submittedName>
        <fullName evidence="1">Macrocin-O-methyltransferase (TylF)</fullName>
    </submittedName>
</protein>
<accession>A0A3S3QKP6</accession>
<evidence type="ECO:0000313" key="2">
    <source>
        <dbReference type="Proteomes" id="UP000287853"/>
    </source>
</evidence>
<dbReference type="InterPro" id="IPR008884">
    <property type="entry name" value="TylF_MeTrfase"/>
</dbReference>
<dbReference type="Gene3D" id="3.40.50.150">
    <property type="entry name" value="Vaccinia Virus protein VP39"/>
    <property type="match status" value="1"/>
</dbReference>
<organism evidence="1 2">
    <name type="scientific">Candidatus Electrothrix aarhusensis</name>
    <dbReference type="NCBI Taxonomy" id="1859131"/>
    <lineage>
        <taxon>Bacteria</taxon>
        <taxon>Pseudomonadati</taxon>
        <taxon>Thermodesulfobacteriota</taxon>
        <taxon>Desulfobulbia</taxon>
        <taxon>Desulfobulbales</taxon>
        <taxon>Desulfobulbaceae</taxon>
        <taxon>Candidatus Electrothrix</taxon>
    </lineage>
</organism>
<dbReference type="Pfam" id="PF05711">
    <property type="entry name" value="TylF"/>
    <property type="match status" value="1"/>
</dbReference>
<comment type="caution">
    <text evidence="1">The sequence shown here is derived from an EMBL/GenBank/DDBJ whole genome shotgun (WGS) entry which is preliminary data.</text>
</comment>
<dbReference type="PANTHER" id="PTHR40036">
    <property type="entry name" value="MACROCIN O-METHYLTRANSFERASE"/>
    <property type="match status" value="1"/>
</dbReference>
<sequence>MIYPKNIIEFVKNDPELKERFNGIAAITSLNAMSSPQMHDAFSFEEYMLNEGHTQSRAIRKYLHFIASTYSIFNEIFQYFPKENLNSTHKDDVSAIGTAPFELIYHAMYLYCLDSWGVEGDVIECGTYKGFSACCLSWVCDYLGRRLIVADSFEGLPANSTDPYYKKGDFCGQIDEVRANIEDFGKIEQVDFLKGFYNTSLQGFDRSLCMLWMDVDLYESTMDILTNLLPHLATDGVIISHELFADRDFTDDGLLKDTIGPSKAMSVFFAEQGITYQAIPLENGSGLVVPCKADEKILMSCDHVRFLRDRCRQSDAVLMQQQAKLERDIGHWQHEVEKLMEIYRSTVDFKIKQAAKNILAKLGLYRKQTDV</sequence>
<gene>
    <name evidence="1" type="ORF">H206_00207</name>
</gene>
<dbReference type="PANTHER" id="PTHR40036:SF1">
    <property type="entry name" value="MACROCIN O-METHYLTRANSFERASE"/>
    <property type="match status" value="1"/>
</dbReference>
<dbReference type="EMBL" id="MTKO01000041">
    <property type="protein sequence ID" value="RWX47164.1"/>
    <property type="molecule type" value="Genomic_DNA"/>
</dbReference>
<dbReference type="AlphaFoldDB" id="A0A3S3QKP6"/>
<dbReference type="SUPFAM" id="SSF53335">
    <property type="entry name" value="S-adenosyl-L-methionine-dependent methyltransferases"/>
    <property type="match status" value="1"/>
</dbReference>
<name>A0A3S3QKP6_9BACT</name>
<reference evidence="1 2" key="1">
    <citation type="submission" date="2017-01" db="EMBL/GenBank/DDBJ databases">
        <title>The cable genome- insights into the physiology and evolution of filamentous bacteria capable of sulfide oxidation via long distance electron transfer.</title>
        <authorList>
            <person name="Schreiber L."/>
            <person name="Bjerg J.T."/>
            <person name="Boggild A."/>
            <person name="Van De Vossenberg J."/>
            <person name="Meysman F."/>
            <person name="Nielsen L.P."/>
            <person name="Schramm A."/>
            <person name="Kjeldsen K.U."/>
        </authorList>
    </citation>
    <scope>NUCLEOTIDE SEQUENCE [LARGE SCALE GENOMIC DNA]</scope>
    <source>
        <strain evidence="1">MCF</strain>
    </source>
</reference>
<keyword evidence="2" id="KW-1185">Reference proteome</keyword>
<keyword evidence="1" id="KW-0489">Methyltransferase</keyword>